<dbReference type="Gene3D" id="3.40.50.720">
    <property type="entry name" value="NAD(P)-binding Rossmann-like Domain"/>
    <property type="match status" value="1"/>
</dbReference>
<dbReference type="InParanoid" id="G3AF56"/>
<dbReference type="SUPFAM" id="SSF51735">
    <property type="entry name" value="NAD(P)-binding Rossmann-fold domains"/>
    <property type="match status" value="1"/>
</dbReference>
<dbReference type="Proteomes" id="UP000000709">
    <property type="component" value="Unassembled WGS sequence"/>
</dbReference>
<comment type="similarity">
    <text evidence="2">Belongs to the NAD(P)-dependent epimerase/dehydratase family. Dihydroflavonol-4-reductase subfamily.</text>
</comment>
<dbReference type="OMA" id="TRCITAN"/>
<gene>
    <name evidence="4" type="ORF">SPAPADRAFT_57937</name>
</gene>
<sequence>MSPTAVFVSGANGFIAQHIVKLLIDKNYIVIGSVRSPVKGDELVANINSPNFSYVVVPDIGVSGAFDEALKAHPEVTVFVHTASPFRFDISDIEKELLTPAIEGTKNALQSVQKYAPQVTNVVVTSSFAAIGAFRQYEDPSKIFTEADWNPITWEASLDNAGDGYLGSKKFAEQAAWDYVKTEKPNFKLTTVNPPYVFGPQAFPIKNKKESNTSSEVVNALLKLSPSSKIPETHHLFVDVRDVAAAHISAFENPEAAGKRLFLASAPWSSQGIVNIIRKNFTELKNIPVGEPWKDNLYRSATYKFNNSKTIETLKVELLPLDTSIIDSVQQILEAK</sequence>
<proteinExistence type="inferred from homology"/>
<dbReference type="GeneID" id="18872257"/>
<dbReference type="PANTHER" id="PTHR10366">
    <property type="entry name" value="NAD DEPENDENT EPIMERASE/DEHYDRATASE"/>
    <property type="match status" value="1"/>
</dbReference>
<dbReference type="InterPro" id="IPR036291">
    <property type="entry name" value="NAD(P)-bd_dom_sf"/>
</dbReference>
<feature type="domain" description="NAD-dependent epimerase/dehydratase" evidence="3">
    <location>
        <begin position="6"/>
        <end position="258"/>
    </location>
</feature>
<accession>G3AF56</accession>
<dbReference type="AlphaFoldDB" id="G3AF56"/>
<organism evidence="5">
    <name type="scientific">Spathaspora passalidarum (strain NRRL Y-27907 / 11-Y1)</name>
    <dbReference type="NCBI Taxonomy" id="619300"/>
    <lineage>
        <taxon>Eukaryota</taxon>
        <taxon>Fungi</taxon>
        <taxon>Dikarya</taxon>
        <taxon>Ascomycota</taxon>
        <taxon>Saccharomycotina</taxon>
        <taxon>Pichiomycetes</taxon>
        <taxon>Debaryomycetaceae</taxon>
        <taxon>Spathaspora</taxon>
    </lineage>
</organism>
<evidence type="ECO:0000313" key="5">
    <source>
        <dbReference type="Proteomes" id="UP000000709"/>
    </source>
</evidence>
<dbReference type="FunFam" id="3.40.50.720:FF:000191">
    <property type="entry name" value="Methylglyoxal reductase (NADPH-dependent)"/>
    <property type="match status" value="1"/>
</dbReference>
<keyword evidence="1" id="KW-0560">Oxidoreductase</keyword>
<dbReference type="InterPro" id="IPR050425">
    <property type="entry name" value="NAD(P)_dehydrat-like"/>
</dbReference>
<name>G3AF56_SPAPN</name>
<protein>
    <recommendedName>
        <fullName evidence="3">NAD-dependent epimerase/dehydratase domain-containing protein</fullName>
    </recommendedName>
</protein>
<dbReference type="STRING" id="619300.G3AF56"/>
<reference evidence="4 5" key="1">
    <citation type="journal article" date="2011" name="Proc. Natl. Acad. Sci. U.S.A.">
        <title>Comparative genomics of xylose-fermenting fungi for enhanced biofuel production.</title>
        <authorList>
            <person name="Wohlbach D.J."/>
            <person name="Kuo A."/>
            <person name="Sato T.K."/>
            <person name="Potts K.M."/>
            <person name="Salamov A.A."/>
            <person name="LaButti K.M."/>
            <person name="Sun H."/>
            <person name="Clum A."/>
            <person name="Pangilinan J.L."/>
            <person name="Lindquist E.A."/>
            <person name="Lucas S."/>
            <person name="Lapidus A."/>
            <person name="Jin M."/>
            <person name="Gunawan C."/>
            <person name="Balan V."/>
            <person name="Dale B.E."/>
            <person name="Jeffries T.W."/>
            <person name="Zinkel R."/>
            <person name="Barry K.W."/>
            <person name="Grigoriev I.V."/>
            <person name="Gasch A.P."/>
        </authorList>
    </citation>
    <scope>NUCLEOTIDE SEQUENCE [LARGE SCALE GENOMIC DNA]</scope>
    <source>
        <strain evidence="5">NRRL Y-27907 / 11-Y1</strain>
    </source>
</reference>
<dbReference type="EMBL" id="GL996499">
    <property type="protein sequence ID" value="EGW34845.1"/>
    <property type="molecule type" value="Genomic_DNA"/>
</dbReference>
<dbReference type="KEGG" id="spaa:SPAPADRAFT_57937"/>
<keyword evidence="5" id="KW-1185">Reference proteome</keyword>
<dbReference type="PANTHER" id="PTHR10366:SF564">
    <property type="entry name" value="STEROL-4-ALPHA-CARBOXYLATE 3-DEHYDROGENASE, DECARBOXYLATING"/>
    <property type="match status" value="1"/>
</dbReference>
<dbReference type="InterPro" id="IPR001509">
    <property type="entry name" value="Epimerase_deHydtase"/>
</dbReference>
<dbReference type="Pfam" id="PF01370">
    <property type="entry name" value="Epimerase"/>
    <property type="match status" value="1"/>
</dbReference>
<dbReference type="eggNOG" id="KOG1502">
    <property type="taxonomic scope" value="Eukaryota"/>
</dbReference>
<evidence type="ECO:0000313" key="4">
    <source>
        <dbReference type="EMBL" id="EGW34845.1"/>
    </source>
</evidence>
<evidence type="ECO:0000256" key="1">
    <source>
        <dbReference type="ARBA" id="ARBA00023002"/>
    </source>
</evidence>
<dbReference type="RefSeq" id="XP_007372257.1">
    <property type="nucleotide sequence ID" value="XM_007372195.1"/>
</dbReference>
<dbReference type="GO" id="GO:0016616">
    <property type="term" value="F:oxidoreductase activity, acting on the CH-OH group of donors, NAD or NADP as acceptor"/>
    <property type="evidence" value="ECO:0007669"/>
    <property type="project" value="TreeGrafter"/>
</dbReference>
<dbReference type="OrthoDB" id="2735536at2759"/>
<dbReference type="HOGENOM" id="CLU_007383_9_2_1"/>
<evidence type="ECO:0000256" key="2">
    <source>
        <dbReference type="ARBA" id="ARBA00023445"/>
    </source>
</evidence>
<dbReference type="CDD" id="cd05227">
    <property type="entry name" value="AR_SDR_e"/>
    <property type="match status" value="1"/>
</dbReference>
<evidence type="ECO:0000259" key="3">
    <source>
        <dbReference type="Pfam" id="PF01370"/>
    </source>
</evidence>